<dbReference type="EMBL" id="JAENGZ010001524">
    <property type="protein sequence ID" value="KAG6947574.1"/>
    <property type="molecule type" value="Genomic_DNA"/>
</dbReference>
<evidence type="ECO:0000313" key="1">
    <source>
        <dbReference type="EMBL" id="KAG6947574.1"/>
    </source>
</evidence>
<accession>A0A8T1TTD9</accession>
<sequence length="124" mass="13518">MCMFSKSNKLCKETRQNHASNDSIYSSELAESAWTGAANNNPLSSCCSLWGRKIAGVVSSQWLQAARLRSSRASSPKLPARCSSMAFGARAQVKKLGCTIRCRLYAGLRSWTTAQLGNSNETNH</sequence>
<name>A0A8T1TTD9_9STRA</name>
<gene>
    <name evidence="1" type="ORF">JG687_00016018</name>
</gene>
<organism evidence="1 2">
    <name type="scientific">Phytophthora cactorum</name>
    <dbReference type="NCBI Taxonomy" id="29920"/>
    <lineage>
        <taxon>Eukaryota</taxon>
        <taxon>Sar</taxon>
        <taxon>Stramenopiles</taxon>
        <taxon>Oomycota</taxon>
        <taxon>Peronosporomycetes</taxon>
        <taxon>Peronosporales</taxon>
        <taxon>Peronosporaceae</taxon>
        <taxon>Phytophthora</taxon>
    </lineage>
</organism>
<reference evidence="1" key="1">
    <citation type="submission" date="2021-01" db="EMBL/GenBank/DDBJ databases">
        <title>Phytophthora aleatoria, a newly-described species from Pinus radiata is distinct from Phytophthora cactorum isolates based on comparative genomics.</title>
        <authorList>
            <person name="Mcdougal R."/>
            <person name="Panda P."/>
            <person name="Williams N."/>
            <person name="Studholme D.J."/>
        </authorList>
    </citation>
    <scope>NUCLEOTIDE SEQUENCE</scope>
    <source>
        <strain evidence="1">NZFS 3830</strain>
    </source>
</reference>
<protein>
    <submittedName>
        <fullName evidence="1">Uncharacterized protein</fullName>
    </submittedName>
</protein>
<dbReference type="Proteomes" id="UP000688947">
    <property type="component" value="Unassembled WGS sequence"/>
</dbReference>
<comment type="caution">
    <text evidence="1">The sequence shown here is derived from an EMBL/GenBank/DDBJ whole genome shotgun (WGS) entry which is preliminary data.</text>
</comment>
<evidence type="ECO:0000313" key="2">
    <source>
        <dbReference type="Proteomes" id="UP000688947"/>
    </source>
</evidence>
<dbReference type="AlphaFoldDB" id="A0A8T1TTD9"/>
<proteinExistence type="predicted"/>